<organism evidence="2 3">
    <name type="scientific">Rufibacter hautae</name>
    <dbReference type="NCBI Taxonomy" id="2595005"/>
    <lineage>
        <taxon>Bacteria</taxon>
        <taxon>Pseudomonadati</taxon>
        <taxon>Bacteroidota</taxon>
        <taxon>Cytophagia</taxon>
        <taxon>Cytophagales</taxon>
        <taxon>Hymenobacteraceae</taxon>
        <taxon>Rufibacter</taxon>
    </lineage>
</organism>
<dbReference type="Proteomes" id="UP000324133">
    <property type="component" value="Unassembled WGS sequence"/>
</dbReference>
<comment type="caution">
    <text evidence="2">The sequence shown here is derived from an EMBL/GenBank/DDBJ whole genome shotgun (WGS) entry which is preliminary data.</text>
</comment>
<dbReference type="PANTHER" id="PTHR31459">
    <property type="match status" value="1"/>
</dbReference>
<name>A0A5B6TAD1_9BACT</name>
<evidence type="ECO:0008006" key="4">
    <source>
        <dbReference type="Google" id="ProtNLM"/>
    </source>
</evidence>
<dbReference type="SUPFAM" id="SSF117070">
    <property type="entry name" value="LEA14-like"/>
    <property type="match status" value="1"/>
</dbReference>
<evidence type="ECO:0000313" key="2">
    <source>
        <dbReference type="EMBL" id="KAA3436827.1"/>
    </source>
</evidence>
<protein>
    <recommendedName>
        <fullName evidence="4">Water stress and hypersensitive response domain-containing protein</fullName>
    </recommendedName>
</protein>
<feature type="region of interest" description="Disordered" evidence="1">
    <location>
        <begin position="294"/>
        <end position="322"/>
    </location>
</feature>
<dbReference type="Gene3D" id="2.60.40.1820">
    <property type="match status" value="1"/>
</dbReference>
<accession>A0A5B6TAD1</accession>
<dbReference type="EMBL" id="VKKY01000003">
    <property type="protein sequence ID" value="KAA3436827.1"/>
    <property type="molecule type" value="Genomic_DNA"/>
</dbReference>
<dbReference type="PANTHER" id="PTHR31459:SF2">
    <property type="entry name" value="OS03G0843300 PROTEIN"/>
    <property type="match status" value="1"/>
</dbReference>
<dbReference type="Gene3D" id="2.60.40.10">
    <property type="entry name" value="Immunoglobulins"/>
    <property type="match status" value="1"/>
</dbReference>
<sequence length="322" mass="36591">MKKGFTIAFLIFLALVVAAGVVIATTPTKKLISFLAPKIDNIRITDTKIGEKTATMNVLMDVEPSLVSSFVDSMSYNFKLYNKSVAHGQKSFERDAKQGKQTIKFPMTMDHNKTRELVRRQVKEGEKVRAYIQAYTDIPLLGRRKFDIAESLDMVIPAVPGAEVTNLKITDFGLDEMEMVMTMSLDNPNEFDFYIRDMKMTLNFPDKMSSVGGTVKDYLIKSQSVTPIQIQAVSDVKKPLKTTFKTLTGDHVWRYNMKTYMVLEPKSDVVGTIHMDAVKTGKINVVQQLKKVKEAKKAEKKAEKQEKKEAKEQRKEEKKETR</sequence>
<dbReference type="AlphaFoldDB" id="A0A5B6TAD1"/>
<evidence type="ECO:0000313" key="3">
    <source>
        <dbReference type="Proteomes" id="UP000324133"/>
    </source>
</evidence>
<dbReference type="InterPro" id="IPR013783">
    <property type="entry name" value="Ig-like_fold"/>
</dbReference>
<keyword evidence="3" id="KW-1185">Reference proteome</keyword>
<reference evidence="2 3" key="1">
    <citation type="submission" date="2019-07" db="EMBL/GenBank/DDBJ databases">
        <title>Rufibacter sp. nov., isolated from lake sediment.</title>
        <authorList>
            <person name="Qu J.-H."/>
        </authorList>
    </citation>
    <scope>NUCLEOTIDE SEQUENCE [LARGE SCALE GENOMIC DNA]</scope>
    <source>
        <strain evidence="2 3">NBS58-1</strain>
    </source>
</reference>
<gene>
    <name evidence="2" type="ORF">FOA19_20855</name>
</gene>
<proteinExistence type="predicted"/>
<evidence type="ECO:0000256" key="1">
    <source>
        <dbReference type="SAM" id="MobiDB-lite"/>
    </source>
</evidence>
<dbReference type="InterPro" id="IPR045043">
    <property type="entry name" value="Lea14-like"/>
</dbReference>
<dbReference type="RefSeq" id="WP_149092766.1">
    <property type="nucleotide sequence ID" value="NZ_VKKY01000003.1"/>
</dbReference>
<dbReference type="OrthoDB" id="892699at2"/>